<evidence type="ECO:0000313" key="3">
    <source>
        <dbReference type="Proteomes" id="UP000198921"/>
    </source>
</evidence>
<proteinExistence type="predicted"/>
<dbReference type="EMBL" id="FNOT01000009">
    <property type="protein sequence ID" value="SDY64041.1"/>
    <property type="molecule type" value="Genomic_DNA"/>
</dbReference>
<dbReference type="AlphaFoldDB" id="A0A1H3LI09"/>
<name>A0A1H3LI09_9ACTN</name>
<protein>
    <recommendedName>
        <fullName evidence="1">DUF4333 domain-containing protein</fullName>
    </recommendedName>
</protein>
<organism evidence="2 3">
    <name type="scientific">Geodermatophilus africanus</name>
    <dbReference type="NCBI Taxonomy" id="1137993"/>
    <lineage>
        <taxon>Bacteria</taxon>
        <taxon>Bacillati</taxon>
        <taxon>Actinomycetota</taxon>
        <taxon>Actinomycetes</taxon>
        <taxon>Geodermatophilales</taxon>
        <taxon>Geodermatophilaceae</taxon>
        <taxon>Geodermatophilus</taxon>
    </lineage>
</organism>
<accession>A0A1H3LI09</accession>
<evidence type="ECO:0000313" key="2">
    <source>
        <dbReference type="EMBL" id="SDY64041.1"/>
    </source>
</evidence>
<sequence length="94" mass="10130">MAGIVVPAVLLLLAVVLARVFADTVLDTGRVEDDVAAQFEEVEGVAVDLSCDDEMQVEQGAEYECTGTTAYGEEVSLRILITDETTAAYTWEEV</sequence>
<dbReference type="Pfam" id="PF14230">
    <property type="entry name" value="DUF4333"/>
    <property type="match status" value="1"/>
</dbReference>
<dbReference type="InterPro" id="IPR025637">
    <property type="entry name" value="DUF4333"/>
</dbReference>
<reference evidence="3" key="1">
    <citation type="submission" date="2016-10" db="EMBL/GenBank/DDBJ databases">
        <authorList>
            <person name="Varghese N."/>
            <person name="Submissions S."/>
        </authorList>
    </citation>
    <scope>NUCLEOTIDE SEQUENCE [LARGE SCALE GENOMIC DNA]</scope>
    <source>
        <strain evidence="3">DSM 45422</strain>
    </source>
</reference>
<dbReference type="Proteomes" id="UP000198921">
    <property type="component" value="Unassembled WGS sequence"/>
</dbReference>
<feature type="domain" description="DUF4333" evidence="1">
    <location>
        <begin position="12"/>
        <end position="84"/>
    </location>
</feature>
<keyword evidence="3" id="KW-1185">Reference proteome</keyword>
<evidence type="ECO:0000259" key="1">
    <source>
        <dbReference type="Pfam" id="PF14230"/>
    </source>
</evidence>
<gene>
    <name evidence="2" type="ORF">SAMN05660209_03357</name>
</gene>